<dbReference type="SUPFAM" id="SSF55681">
    <property type="entry name" value="Class II aaRS and biotin synthetases"/>
    <property type="match status" value="1"/>
</dbReference>
<comment type="function">
    <text evidence="7">Aspartyl-tRNA synthetase with relaxed tRNA specificity since it is able to aspartylate not only its cognate tRNA(Asp) but also tRNA(Asn). Reaction proceeds in two steps: L-aspartate is first activated by ATP to form Asp-AMP and then transferred to the acceptor end of tRNA(Asp/Asn).</text>
</comment>
<reference evidence="9" key="1">
    <citation type="submission" date="2019-09" db="EMBL/GenBank/DDBJ databases">
        <title>Characterisation of the sponge microbiome using genome-centric metagenomics.</title>
        <authorList>
            <person name="Engelberts J.P."/>
            <person name="Robbins S.J."/>
            <person name="De Goeij J.M."/>
            <person name="Aranda M."/>
            <person name="Bell S.C."/>
            <person name="Webster N.S."/>
        </authorList>
    </citation>
    <scope>NUCLEOTIDE SEQUENCE</scope>
    <source>
        <strain evidence="9">SB0662_bin_9</strain>
    </source>
</reference>
<comment type="subunit">
    <text evidence="7">Homodimer.</text>
</comment>
<feature type="binding site" evidence="7">
    <location>
        <position position="176"/>
    </location>
    <ligand>
        <name>L-aspartate</name>
        <dbReference type="ChEBI" id="CHEBI:29991"/>
    </ligand>
</feature>
<keyword evidence="3 7" id="KW-0547">Nucleotide-binding</keyword>
<dbReference type="GO" id="GO:0003676">
    <property type="term" value="F:nucleic acid binding"/>
    <property type="evidence" value="ECO:0007669"/>
    <property type="project" value="InterPro"/>
</dbReference>
<feature type="binding site" evidence="7">
    <location>
        <position position="222"/>
    </location>
    <ligand>
        <name>L-aspartate</name>
        <dbReference type="ChEBI" id="CHEBI:29991"/>
    </ligand>
</feature>
<keyword evidence="5 7" id="KW-0648">Protein biosynthesis</keyword>
<feature type="site" description="Important for tRNA non-discrimination" evidence="7">
    <location>
        <position position="31"/>
    </location>
</feature>
<dbReference type="SUPFAM" id="SSF50249">
    <property type="entry name" value="Nucleic acid-binding proteins"/>
    <property type="match status" value="1"/>
</dbReference>
<dbReference type="GO" id="GO:0005737">
    <property type="term" value="C:cytoplasm"/>
    <property type="evidence" value="ECO:0007669"/>
    <property type="project" value="UniProtKB-SubCell"/>
</dbReference>
<feature type="binding site" evidence="7">
    <location>
        <position position="231"/>
    </location>
    <ligand>
        <name>ATP</name>
        <dbReference type="ChEBI" id="CHEBI:30616"/>
    </ligand>
</feature>
<dbReference type="CDD" id="cd04317">
    <property type="entry name" value="EcAspRS_like_N"/>
    <property type="match status" value="1"/>
</dbReference>
<dbReference type="GO" id="GO:0050560">
    <property type="term" value="F:aspartate-tRNA(Asn) ligase activity"/>
    <property type="evidence" value="ECO:0007669"/>
    <property type="project" value="UniProtKB-EC"/>
</dbReference>
<feature type="binding site" evidence="7">
    <location>
        <begin position="546"/>
        <end position="549"/>
    </location>
    <ligand>
        <name>ATP</name>
        <dbReference type="ChEBI" id="CHEBI:30616"/>
    </ligand>
</feature>
<dbReference type="GO" id="GO:0006422">
    <property type="term" value="P:aspartyl-tRNA aminoacylation"/>
    <property type="evidence" value="ECO:0007669"/>
    <property type="project" value="UniProtKB-UniRule"/>
</dbReference>
<evidence type="ECO:0000256" key="5">
    <source>
        <dbReference type="ARBA" id="ARBA00022917"/>
    </source>
</evidence>
<dbReference type="InterPro" id="IPR029351">
    <property type="entry name" value="GAD_dom"/>
</dbReference>
<keyword evidence="4 7" id="KW-0067">ATP-binding</keyword>
<proteinExistence type="inferred from homology"/>
<feature type="binding site" evidence="7">
    <location>
        <begin position="222"/>
        <end position="224"/>
    </location>
    <ligand>
        <name>ATP</name>
        <dbReference type="ChEBI" id="CHEBI:30616"/>
    </ligand>
</feature>
<evidence type="ECO:0000256" key="2">
    <source>
        <dbReference type="ARBA" id="ARBA00022598"/>
    </source>
</evidence>
<dbReference type="InterPro" id="IPR002312">
    <property type="entry name" value="Asp/Asn-tRNA-synth_IIb"/>
</dbReference>
<keyword evidence="6 7" id="KW-0030">Aminoacyl-tRNA synthetase</keyword>
<dbReference type="EMBL" id="VXPY01000002">
    <property type="protein sequence ID" value="MYD88738.1"/>
    <property type="molecule type" value="Genomic_DNA"/>
</dbReference>
<keyword evidence="2 7" id="KW-0436">Ligase</keyword>
<dbReference type="InterPro" id="IPR047089">
    <property type="entry name" value="Asp-tRNA-ligase_1_N"/>
</dbReference>
<comment type="catalytic activity">
    <reaction evidence="7">
        <text>tRNA(Asx) + L-aspartate + ATP = L-aspartyl-tRNA(Asx) + AMP + diphosphate</text>
        <dbReference type="Rhea" id="RHEA:18349"/>
        <dbReference type="Rhea" id="RHEA-COMP:9710"/>
        <dbReference type="Rhea" id="RHEA-COMP:9711"/>
        <dbReference type="ChEBI" id="CHEBI:29991"/>
        <dbReference type="ChEBI" id="CHEBI:30616"/>
        <dbReference type="ChEBI" id="CHEBI:33019"/>
        <dbReference type="ChEBI" id="CHEBI:78442"/>
        <dbReference type="ChEBI" id="CHEBI:78516"/>
        <dbReference type="ChEBI" id="CHEBI:456215"/>
        <dbReference type="EC" id="6.1.1.23"/>
    </reaction>
</comment>
<dbReference type="InterPro" id="IPR047090">
    <property type="entry name" value="AspRS_core"/>
</dbReference>
<dbReference type="Gene3D" id="3.30.1360.30">
    <property type="entry name" value="GAD-like domain"/>
    <property type="match status" value="1"/>
</dbReference>
<dbReference type="InterPro" id="IPR006195">
    <property type="entry name" value="aa-tRNA-synth_II"/>
</dbReference>
<dbReference type="InterPro" id="IPR004115">
    <property type="entry name" value="GAD-like_sf"/>
</dbReference>
<dbReference type="SUPFAM" id="SSF55261">
    <property type="entry name" value="GAD domain-like"/>
    <property type="match status" value="1"/>
</dbReference>
<dbReference type="InterPro" id="IPR004364">
    <property type="entry name" value="Aa-tRNA-synt_II"/>
</dbReference>
<sequence length="597" mass="66177">MYKTHTCGELRLSHCDQTVVLAGWVNVRRDHGGLIFLDLRDRFGITQVVVDADQHPDAHAIASQARSEFVLKVAGTVRERPDGSANPSFATGEVELAAREVAILNHSETPPFYISDEADETDEALRLQYRYLDLRRPRMLRNLRLRHAIISAIRAYLAERDFIEVETPHLLKSTPEGARDFVVPSRLQQGSFYALPQSPQQLKQLLMVAGLERYFQIARCFRDEDLRADRQPEFTQLDLEMSFVEPEDIRSLMEPLLIQLAQDHQSCRIQETPFPVLTYRECMDRFGTDRPDLRFGVELFDATGILQESGFKVFSGAVARGGVVKGVVHPGGAGLSRREIDRLTELARQGGARGLAWLGLEHDVADASDIGDGTFRSPIARHLDPRELAGLVAAAGARAGDMILLVADAESVVAASLHLLRSDIGRTAGLIDPDLFAFCWVTDFPLLEMDAEAGRWMAVHHPFTSARDQDWDRLEDDPGSVLAKAYDVVLNGWEIGGGSIRIHDQARQQQLFRALGLPDAEVQQEFGHLLKAFRYGAPPHGGIAMGLDRIVALWAGATNIRDVIAFPKTATGSDLLFDCPAPIDSEQLLELGIDVTV</sequence>
<comment type="caution">
    <text evidence="9">The sequence shown here is derived from an EMBL/GenBank/DDBJ whole genome shotgun (WGS) entry which is preliminary data.</text>
</comment>
<dbReference type="Pfam" id="PF00152">
    <property type="entry name" value="tRNA-synt_2"/>
    <property type="match status" value="1"/>
</dbReference>
<dbReference type="Pfam" id="PF02938">
    <property type="entry name" value="GAD"/>
    <property type="match status" value="1"/>
</dbReference>
<dbReference type="HAMAP" id="MF_00044">
    <property type="entry name" value="Asp_tRNA_synth_type1"/>
    <property type="match status" value="1"/>
</dbReference>
<dbReference type="InterPro" id="IPR012340">
    <property type="entry name" value="NA-bd_OB-fold"/>
</dbReference>
<dbReference type="PRINTS" id="PR01042">
    <property type="entry name" value="TRNASYNTHASP"/>
</dbReference>
<dbReference type="InterPro" id="IPR004365">
    <property type="entry name" value="NA-bd_OB_tRNA"/>
</dbReference>
<accession>A0A6B1DMV9</accession>
<dbReference type="EC" id="6.1.1.23" evidence="7"/>
<dbReference type="NCBIfam" id="NF001750">
    <property type="entry name" value="PRK00476.1"/>
    <property type="match status" value="1"/>
</dbReference>
<dbReference type="PROSITE" id="PS50862">
    <property type="entry name" value="AA_TRNA_LIGASE_II"/>
    <property type="match status" value="1"/>
</dbReference>
<feature type="binding site" evidence="7">
    <location>
        <position position="460"/>
    </location>
    <ligand>
        <name>L-aspartate</name>
        <dbReference type="ChEBI" id="CHEBI:29991"/>
    </ligand>
</feature>
<evidence type="ECO:0000256" key="3">
    <source>
        <dbReference type="ARBA" id="ARBA00022741"/>
    </source>
</evidence>
<gene>
    <name evidence="7 9" type="primary">aspS</name>
    <name evidence="9" type="ORF">F4Y08_00125</name>
</gene>
<dbReference type="Gene3D" id="2.40.50.140">
    <property type="entry name" value="Nucleic acid-binding proteins"/>
    <property type="match status" value="1"/>
</dbReference>
<feature type="domain" description="Aminoacyl-transfer RNA synthetases class-II family profile" evidence="8">
    <location>
        <begin position="143"/>
        <end position="567"/>
    </location>
</feature>
<protein>
    <recommendedName>
        <fullName evidence="7">Aspartate--tRNA(Asp/Asn) ligase</fullName>
        <ecNumber evidence="7">6.1.1.23</ecNumber>
    </recommendedName>
    <alternativeName>
        <fullName evidence="7">Aspartyl-tRNA synthetase</fullName>
        <shortName evidence="7">AspRS</shortName>
    </alternativeName>
    <alternativeName>
        <fullName evidence="7">Non-discriminating aspartyl-tRNA synthetase</fullName>
        <shortName evidence="7">ND-AspRS</shortName>
    </alternativeName>
</protein>
<feature type="binding site" evidence="7">
    <location>
        <position position="494"/>
    </location>
    <ligand>
        <name>ATP</name>
        <dbReference type="ChEBI" id="CHEBI:30616"/>
    </ligand>
</feature>
<dbReference type="AlphaFoldDB" id="A0A6B1DMV9"/>
<comment type="similarity">
    <text evidence="1 7">Belongs to the class-II aminoacyl-tRNA synthetase family. Type 1 subfamily.</text>
</comment>
<evidence type="ECO:0000259" key="8">
    <source>
        <dbReference type="PROSITE" id="PS50862"/>
    </source>
</evidence>
<dbReference type="PANTHER" id="PTHR22594">
    <property type="entry name" value="ASPARTYL/LYSYL-TRNA SYNTHETASE"/>
    <property type="match status" value="1"/>
</dbReference>
<feature type="binding site" evidence="7">
    <location>
        <position position="501"/>
    </location>
    <ligand>
        <name>L-aspartate</name>
        <dbReference type="ChEBI" id="CHEBI:29991"/>
    </ligand>
</feature>
<dbReference type="PANTHER" id="PTHR22594:SF5">
    <property type="entry name" value="ASPARTATE--TRNA LIGASE, MITOCHONDRIAL"/>
    <property type="match status" value="1"/>
</dbReference>
<evidence type="ECO:0000256" key="4">
    <source>
        <dbReference type="ARBA" id="ARBA00022840"/>
    </source>
</evidence>
<dbReference type="Pfam" id="PF01336">
    <property type="entry name" value="tRNA_anti-codon"/>
    <property type="match status" value="1"/>
</dbReference>
<dbReference type="InterPro" id="IPR045864">
    <property type="entry name" value="aa-tRNA-synth_II/BPL/LPL"/>
</dbReference>
<comment type="subcellular location">
    <subcellularLocation>
        <location evidence="7">Cytoplasm</location>
    </subcellularLocation>
</comment>
<dbReference type="CDD" id="cd00777">
    <property type="entry name" value="AspRS_core"/>
    <property type="match status" value="1"/>
</dbReference>
<evidence type="ECO:0000256" key="1">
    <source>
        <dbReference type="ARBA" id="ARBA00006303"/>
    </source>
</evidence>
<keyword evidence="7" id="KW-0963">Cytoplasm</keyword>
<feature type="site" description="Important for tRNA non-discrimination" evidence="7">
    <location>
        <position position="83"/>
    </location>
</feature>
<dbReference type="GO" id="GO:0005524">
    <property type="term" value="F:ATP binding"/>
    <property type="evidence" value="ECO:0007669"/>
    <property type="project" value="UniProtKB-UniRule"/>
</dbReference>
<name>A0A6B1DMV9_9CHLR</name>
<dbReference type="Gene3D" id="3.30.930.10">
    <property type="entry name" value="Bira Bifunctional Protein, Domain 2"/>
    <property type="match status" value="1"/>
</dbReference>
<evidence type="ECO:0000256" key="7">
    <source>
        <dbReference type="HAMAP-Rule" id="MF_00044"/>
    </source>
</evidence>
<dbReference type="GO" id="GO:0004815">
    <property type="term" value="F:aspartate-tRNA ligase activity"/>
    <property type="evidence" value="ECO:0007669"/>
    <property type="project" value="UniProtKB-UniRule"/>
</dbReference>
<evidence type="ECO:0000313" key="9">
    <source>
        <dbReference type="EMBL" id="MYD88738.1"/>
    </source>
</evidence>
<feature type="region of interest" description="Aspartate" evidence="7">
    <location>
        <begin position="200"/>
        <end position="203"/>
    </location>
</feature>
<dbReference type="NCBIfam" id="TIGR00459">
    <property type="entry name" value="aspS_bact"/>
    <property type="match status" value="1"/>
</dbReference>
<dbReference type="InterPro" id="IPR004524">
    <property type="entry name" value="Asp-tRNA-ligase_1"/>
</dbReference>
<evidence type="ECO:0000256" key="6">
    <source>
        <dbReference type="ARBA" id="ARBA00023146"/>
    </source>
</evidence>
<organism evidence="9">
    <name type="scientific">Caldilineaceae bacterium SB0662_bin_9</name>
    <dbReference type="NCBI Taxonomy" id="2605258"/>
    <lineage>
        <taxon>Bacteria</taxon>
        <taxon>Bacillati</taxon>
        <taxon>Chloroflexota</taxon>
        <taxon>Caldilineae</taxon>
        <taxon>Caldilineales</taxon>
        <taxon>Caldilineaceae</taxon>
    </lineage>
</organism>